<dbReference type="InterPro" id="IPR024486">
    <property type="entry name" value="DUF2617"/>
</dbReference>
<reference evidence="1 2" key="1">
    <citation type="submission" date="2019-03" db="EMBL/GenBank/DDBJ databases">
        <title>Draft genome sequences of novel Actinobacteria.</title>
        <authorList>
            <person name="Sahin N."/>
            <person name="Ay H."/>
            <person name="Saygin H."/>
        </authorList>
    </citation>
    <scope>NUCLEOTIDE SEQUENCE [LARGE SCALE GENOMIC DNA]</scope>
    <source>
        <strain evidence="1 2">DSM 41900</strain>
    </source>
</reference>
<organism evidence="1 2">
    <name type="scientific">Streptomyces hainanensis</name>
    <dbReference type="NCBI Taxonomy" id="402648"/>
    <lineage>
        <taxon>Bacteria</taxon>
        <taxon>Bacillati</taxon>
        <taxon>Actinomycetota</taxon>
        <taxon>Actinomycetes</taxon>
        <taxon>Kitasatosporales</taxon>
        <taxon>Streptomycetaceae</taxon>
        <taxon>Streptomyces</taxon>
    </lineage>
</organism>
<dbReference type="OrthoDB" id="4462506at2"/>
<name>A0A4R4TSU3_9ACTN</name>
<keyword evidence="2" id="KW-1185">Reference proteome</keyword>
<dbReference type="AlphaFoldDB" id="A0A4R4TSU3"/>
<dbReference type="RefSeq" id="WP_132815750.1">
    <property type="nucleotide sequence ID" value="NZ_SMKI01000009.1"/>
</dbReference>
<sequence length="190" mass="20504">MLTTIHTAYTDTRAADLAWALGREPLPALATLDLELAGARVQLRVLGASHQVLLDHRDGTCSETVACMPGSNTPLPLGVSKRLGNFEYEFAARVESLSAGSFAGRAQELLALVAEHPHGLAGLFPGDPNAFTALLAQRRGDQVHWRTWHAYPQEGRLVATRTRVTRSGTRWETTPVGDSSISKCDVTFGS</sequence>
<evidence type="ECO:0000313" key="2">
    <source>
        <dbReference type="Proteomes" id="UP000295345"/>
    </source>
</evidence>
<protein>
    <submittedName>
        <fullName evidence="1">DUF2617 family protein</fullName>
    </submittedName>
</protein>
<evidence type="ECO:0000313" key="1">
    <source>
        <dbReference type="EMBL" id="TDC79896.1"/>
    </source>
</evidence>
<dbReference type="EMBL" id="SMKI01000009">
    <property type="protein sequence ID" value="TDC79896.1"/>
    <property type="molecule type" value="Genomic_DNA"/>
</dbReference>
<accession>A0A4R4TSU3</accession>
<dbReference type="Proteomes" id="UP000295345">
    <property type="component" value="Unassembled WGS sequence"/>
</dbReference>
<dbReference type="Pfam" id="PF10936">
    <property type="entry name" value="DUF2617"/>
    <property type="match status" value="1"/>
</dbReference>
<gene>
    <name evidence="1" type="ORF">E1283_01610</name>
</gene>
<proteinExistence type="predicted"/>
<comment type="caution">
    <text evidence="1">The sequence shown here is derived from an EMBL/GenBank/DDBJ whole genome shotgun (WGS) entry which is preliminary data.</text>
</comment>